<keyword evidence="3" id="KW-1185">Reference proteome</keyword>
<sequence length="320" mass="36468">MYQYHSSATTNHESAYYNHETDLNYHALAPLHHNRKHRRLSVPCTFGSQRRVVCSPSVLRHKIKGAKGTMWTNLGSWTDGRVDAIDFGSKGRKRNKDKHIKNSCSDTTTAARGSCDGHTRYSHDGTTNSGYHYNYNYNYTDNRRYNINPCCTMQHQYQHQQPETTLLTCIGPINDIMVTYTFIESCPSRFHLSNPGLKHWLEHNNINEEQDNASYRVSVRDSACVQEADLPPPYSQLSFRDKGPAEWREGQYVSQSVQDGCGSRTGRGKSKSEDWLDAQMEQNRPLPKSGRFKSSSVSRISASKETTKYDLLSYLAGGKH</sequence>
<dbReference type="Proteomes" id="UP000070501">
    <property type="component" value="Unassembled WGS sequence"/>
</dbReference>
<proteinExistence type="predicted"/>
<protein>
    <submittedName>
        <fullName evidence="2">Uncharacterized protein</fullName>
    </submittedName>
</protein>
<feature type="region of interest" description="Disordered" evidence="1">
    <location>
        <begin position="257"/>
        <end position="302"/>
    </location>
</feature>
<dbReference type="EMBL" id="KQ964247">
    <property type="protein sequence ID" value="KXJ93914.1"/>
    <property type="molecule type" value="Genomic_DNA"/>
</dbReference>
<evidence type="ECO:0000256" key="1">
    <source>
        <dbReference type="SAM" id="MobiDB-lite"/>
    </source>
</evidence>
<feature type="compositionally biased region" description="Low complexity" evidence="1">
    <location>
        <begin position="288"/>
        <end position="302"/>
    </location>
</feature>
<name>A0A136J9Q7_9PEZI</name>
<organism evidence="2 3">
    <name type="scientific">Microdochium bolleyi</name>
    <dbReference type="NCBI Taxonomy" id="196109"/>
    <lineage>
        <taxon>Eukaryota</taxon>
        <taxon>Fungi</taxon>
        <taxon>Dikarya</taxon>
        <taxon>Ascomycota</taxon>
        <taxon>Pezizomycotina</taxon>
        <taxon>Sordariomycetes</taxon>
        <taxon>Xylariomycetidae</taxon>
        <taxon>Xylariales</taxon>
        <taxon>Microdochiaceae</taxon>
        <taxon>Microdochium</taxon>
    </lineage>
</organism>
<reference evidence="3" key="1">
    <citation type="submission" date="2016-02" db="EMBL/GenBank/DDBJ databases">
        <title>Draft genome sequence of Microdochium bolleyi, a fungal endophyte of beachgrass.</title>
        <authorList>
            <consortium name="DOE Joint Genome Institute"/>
            <person name="David A.S."/>
            <person name="May G."/>
            <person name="Haridas S."/>
            <person name="Lim J."/>
            <person name="Wang M."/>
            <person name="Labutti K."/>
            <person name="Lipzen A."/>
            <person name="Barry K."/>
            <person name="Grigoriev I.V."/>
        </authorList>
    </citation>
    <scope>NUCLEOTIDE SEQUENCE [LARGE SCALE GENOMIC DNA]</scope>
    <source>
        <strain evidence="3">J235TASD1</strain>
    </source>
</reference>
<gene>
    <name evidence="2" type="ORF">Micbo1qcDRAFT_172796</name>
</gene>
<evidence type="ECO:0000313" key="2">
    <source>
        <dbReference type="EMBL" id="KXJ93914.1"/>
    </source>
</evidence>
<accession>A0A136J9Q7</accession>
<dbReference type="InParanoid" id="A0A136J9Q7"/>
<evidence type="ECO:0000313" key="3">
    <source>
        <dbReference type="Proteomes" id="UP000070501"/>
    </source>
</evidence>
<dbReference type="AlphaFoldDB" id="A0A136J9Q7"/>